<feature type="compositionally biased region" description="Polar residues" evidence="1">
    <location>
        <begin position="206"/>
        <end position="220"/>
    </location>
</feature>
<name>A0ABW1UM57_9LACO</name>
<dbReference type="InterPro" id="IPR032254">
    <property type="entry name" value="DUF4828"/>
</dbReference>
<dbReference type="EMBL" id="JBHSSM010000005">
    <property type="protein sequence ID" value="MFC6314271.1"/>
    <property type="molecule type" value="Genomic_DNA"/>
</dbReference>
<reference evidence="3" key="1">
    <citation type="journal article" date="2019" name="Int. J. Syst. Evol. Microbiol.">
        <title>The Global Catalogue of Microorganisms (GCM) 10K type strain sequencing project: providing services to taxonomists for standard genome sequencing and annotation.</title>
        <authorList>
            <consortium name="The Broad Institute Genomics Platform"/>
            <consortium name="The Broad Institute Genome Sequencing Center for Infectious Disease"/>
            <person name="Wu L."/>
            <person name="Ma J."/>
        </authorList>
    </citation>
    <scope>NUCLEOTIDE SEQUENCE [LARGE SCALE GENOMIC DNA]</scope>
    <source>
        <strain evidence="3">CCM 8897</strain>
    </source>
</reference>
<keyword evidence="3" id="KW-1185">Reference proteome</keyword>
<evidence type="ECO:0000313" key="3">
    <source>
        <dbReference type="Proteomes" id="UP001596310"/>
    </source>
</evidence>
<gene>
    <name evidence="2" type="ORF">ACFQHW_01630</name>
</gene>
<feature type="region of interest" description="Disordered" evidence="1">
    <location>
        <begin position="114"/>
        <end position="142"/>
    </location>
</feature>
<sequence>MRISDIYAAGIHGINQVSRFLTQTRHRKQQQKREPDLSLRYGGDWSFIDPKTNQKHDMSIGRDFTIKIDHKALPGRIIGLDGEQLVFLDHYGFQLKVFANHLGPVEIYDESSNQTYPVINNRDVPRRHPTESTDQPDSEQAMAQEDDLILDVTDLVEPEEFDAAPATTVPHSTSAEETPVVAPTADDHLADDDNLDSDDPADVNLDDNNPADNNQPRQPE</sequence>
<dbReference type="Pfam" id="PF16110">
    <property type="entry name" value="DUF4828"/>
    <property type="match status" value="1"/>
</dbReference>
<proteinExistence type="predicted"/>
<evidence type="ECO:0000256" key="1">
    <source>
        <dbReference type="SAM" id="MobiDB-lite"/>
    </source>
</evidence>
<dbReference type="RefSeq" id="WP_125596730.1">
    <property type="nucleotide sequence ID" value="NZ_JBHSSM010000005.1"/>
</dbReference>
<evidence type="ECO:0000313" key="2">
    <source>
        <dbReference type="EMBL" id="MFC6314271.1"/>
    </source>
</evidence>
<protein>
    <submittedName>
        <fullName evidence="2">DUF4828 domain-containing protein</fullName>
    </submittedName>
</protein>
<feature type="region of interest" description="Disordered" evidence="1">
    <location>
        <begin position="158"/>
        <end position="220"/>
    </location>
</feature>
<organism evidence="2 3">
    <name type="scientific">Lapidilactobacillus achengensis</name>
    <dbReference type="NCBI Taxonomy" id="2486000"/>
    <lineage>
        <taxon>Bacteria</taxon>
        <taxon>Bacillati</taxon>
        <taxon>Bacillota</taxon>
        <taxon>Bacilli</taxon>
        <taxon>Lactobacillales</taxon>
        <taxon>Lactobacillaceae</taxon>
        <taxon>Lapidilactobacillus</taxon>
    </lineage>
</organism>
<feature type="compositionally biased region" description="Acidic residues" evidence="1">
    <location>
        <begin position="189"/>
        <end position="205"/>
    </location>
</feature>
<accession>A0ABW1UM57</accession>
<comment type="caution">
    <text evidence="2">The sequence shown here is derived from an EMBL/GenBank/DDBJ whole genome shotgun (WGS) entry which is preliminary data.</text>
</comment>
<dbReference type="Proteomes" id="UP001596310">
    <property type="component" value="Unassembled WGS sequence"/>
</dbReference>